<name>A0A1I7U9X5_9PELO</name>
<organism evidence="2 3">
    <name type="scientific">Caenorhabditis tropicalis</name>
    <dbReference type="NCBI Taxonomy" id="1561998"/>
    <lineage>
        <taxon>Eukaryota</taxon>
        <taxon>Metazoa</taxon>
        <taxon>Ecdysozoa</taxon>
        <taxon>Nematoda</taxon>
        <taxon>Chromadorea</taxon>
        <taxon>Rhabditida</taxon>
        <taxon>Rhabditina</taxon>
        <taxon>Rhabditomorpha</taxon>
        <taxon>Rhabditoidea</taxon>
        <taxon>Rhabditidae</taxon>
        <taxon>Peloderinae</taxon>
        <taxon>Caenorhabditis</taxon>
    </lineage>
</organism>
<proteinExistence type="predicted"/>
<evidence type="ECO:0000313" key="2">
    <source>
        <dbReference type="Proteomes" id="UP000095282"/>
    </source>
</evidence>
<keyword evidence="2" id="KW-1185">Reference proteome</keyword>
<dbReference type="WBParaSite" id="Csp11.Scaffold629.g16349.t1">
    <property type="protein sequence ID" value="Csp11.Scaffold629.g16349.t1"/>
    <property type="gene ID" value="Csp11.Scaffold629.g16349"/>
</dbReference>
<evidence type="ECO:0000256" key="1">
    <source>
        <dbReference type="SAM" id="Phobius"/>
    </source>
</evidence>
<keyword evidence="1" id="KW-0472">Membrane</keyword>
<protein>
    <submittedName>
        <fullName evidence="3">Ovule protein</fullName>
    </submittedName>
</protein>
<dbReference type="AlphaFoldDB" id="A0A1I7U9X5"/>
<evidence type="ECO:0000313" key="3">
    <source>
        <dbReference type="WBParaSite" id="Csp11.Scaffold629.g16349.t1"/>
    </source>
</evidence>
<sequence>MSNRENKEEEGIAFRFLFRDSSSRLLLGTLLVLAMNANVFSIVCFLSFLVLCISAQLVSQSKRRKHS</sequence>
<keyword evidence="1" id="KW-0812">Transmembrane</keyword>
<reference evidence="3" key="1">
    <citation type="submission" date="2016-11" db="UniProtKB">
        <authorList>
            <consortium name="WormBaseParasite"/>
        </authorList>
    </citation>
    <scope>IDENTIFICATION</scope>
</reference>
<keyword evidence="1" id="KW-1133">Transmembrane helix</keyword>
<feature type="transmembrane region" description="Helical" evidence="1">
    <location>
        <begin position="25"/>
        <end position="58"/>
    </location>
</feature>
<dbReference type="Proteomes" id="UP000095282">
    <property type="component" value="Unplaced"/>
</dbReference>
<accession>A0A1I7U9X5</accession>